<dbReference type="GO" id="GO:0102559">
    <property type="term" value="F:peptide chain release factor N(5)-glutamine methyltransferase activity"/>
    <property type="evidence" value="ECO:0007669"/>
    <property type="project" value="UniProtKB-EC"/>
</dbReference>
<comment type="caution">
    <text evidence="8">The sequence shown here is derived from an EMBL/GenBank/DDBJ whole genome shotgun (WGS) entry which is preliminary data.</text>
</comment>
<proteinExistence type="inferred from homology"/>
<accession>A0A921L772</accession>
<evidence type="ECO:0000256" key="2">
    <source>
        <dbReference type="ARBA" id="ARBA00022679"/>
    </source>
</evidence>
<evidence type="ECO:0000256" key="5">
    <source>
        <dbReference type="HAMAP-Rule" id="MF_02126"/>
    </source>
</evidence>
<dbReference type="EMBL" id="DYVR01000055">
    <property type="protein sequence ID" value="HJF84403.1"/>
    <property type="molecule type" value="Genomic_DNA"/>
</dbReference>
<protein>
    <recommendedName>
        <fullName evidence="5">Release factor glutamine methyltransferase</fullName>
        <shortName evidence="5">RF MTase</shortName>
        <ecNumber evidence="5">2.1.1.297</ecNumber>
    </recommendedName>
    <alternativeName>
        <fullName evidence="5">N5-glutamine methyltransferase PrmC</fullName>
    </alternativeName>
    <alternativeName>
        <fullName evidence="5">Protein-(glutamine-N5) MTase PrmC</fullName>
    </alternativeName>
    <alternativeName>
        <fullName evidence="5">Protein-glutamine N-methyltransferase PrmC</fullName>
    </alternativeName>
</protein>
<sequence>MEKKDVWTISSLLNWTVNYFKSKNIESARLDAEVLLSHILGQERIYLYVHFDEPMEKAELSKFREYVKKRAQHMPVAYIIGEKEFMGLPFKVTPDTLIPRPDTEILVENVLANADKQEAVKIADIGTGSGAIILSLLANLPKAQGKTVDIVAKAVEVAKENAQSLQVADRCEFFVGDLFAPFAESGDKFDIIVSNPPYIPQADIATLEADVRAYEPVSALTDGGDGLSYYRRLLSEGKRYIKENGFIALEIGIYQAQAVKQIALDNDWQNIKIVKDYAGIDRVVLAWNVN</sequence>
<dbReference type="HAMAP" id="MF_02126">
    <property type="entry name" value="RF_methyltr_PrmC"/>
    <property type="match status" value="1"/>
</dbReference>
<reference evidence="8" key="2">
    <citation type="submission" date="2021-09" db="EMBL/GenBank/DDBJ databases">
        <authorList>
            <person name="Gilroy R."/>
        </authorList>
    </citation>
    <scope>NUCLEOTIDE SEQUENCE</scope>
    <source>
        <strain evidence="8">7318</strain>
    </source>
</reference>
<dbReference type="NCBIfam" id="TIGR00536">
    <property type="entry name" value="hemK_fam"/>
    <property type="match status" value="1"/>
</dbReference>
<feature type="domain" description="Release factor glutamine methyltransferase N-terminal" evidence="7">
    <location>
        <begin position="12"/>
        <end position="81"/>
    </location>
</feature>
<dbReference type="GO" id="GO:0003676">
    <property type="term" value="F:nucleic acid binding"/>
    <property type="evidence" value="ECO:0007669"/>
    <property type="project" value="InterPro"/>
</dbReference>
<name>A0A921L772_9FIRM</name>
<dbReference type="Gene3D" id="3.40.50.150">
    <property type="entry name" value="Vaccinia Virus protein VP39"/>
    <property type="match status" value="1"/>
</dbReference>
<dbReference type="InterPro" id="IPR050320">
    <property type="entry name" value="N5-glutamine_MTase"/>
</dbReference>
<evidence type="ECO:0000259" key="6">
    <source>
        <dbReference type="Pfam" id="PF05175"/>
    </source>
</evidence>
<feature type="binding site" evidence="5">
    <location>
        <position position="149"/>
    </location>
    <ligand>
        <name>S-adenosyl-L-methionine</name>
        <dbReference type="ChEBI" id="CHEBI:59789"/>
    </ligand>
</feature>
<dbReference type="InterPro" id="IPR002052">
    <property type="entry name" value="DNA_methylase_N6_adenine_CS"/>
</dbReference>
<dbReference type="GO" id="GO:0032259">
    <property type="term" value="P:methylation"/>
    <property type="evidence" value="ECO:0007669"/>
    <property type="project" value="UniProtKB-KW"/>
</dbReference>
<dbReference type="Gene3D" id="1.10.8.10">
    <property type="entry name" value="DNA helicase RuvA subunit, C-terminal domain"/>
    <property type="match status" value="1"/>
</dbReference>
<dbReference type="CDD" id="cd02440">
    <property type="entry name" value="AdoMet_MTases"/>
    <property type="match status" value="1"/>
</dbReference>
<comment type="catalytic activity">
    <reaction evidence="4 5">
        <text>L-glutaminyl-[peptide chain release factor] + S-adenosyl-L-methionine = N(5)-methyl-L-glutaminyl-[peptide chain release factor] + S-adenosyl-L-homocysteine + H(+)</text>
        <dbReference type="Rhea" id="RHEA:42896"/>
        <dbReference type="Rhea" id="RHEA-COMP:10271"/>
        <dbReference type="Rhea" id="RHEA-COMP:10272"/>
        <dbReference type="ChEBI" id="CHEBI:15378"/>
        <dbReference type="ChEBI" id="CHEBI:30011"/>
        <dbReference type="ChEBI" id="CHEBI:57856"/>
        <dbReference type="ChEBI" id="CHEBI:59789"/>
        <dbReference type="ChEBI" id="CHEBI:61891"/>
        <dbReference type="EC" id="2.1.1.297"/>
    </reaction>
</comment>
<gene>
    <name evidence="5 8" type="primary">prmC</name>
    <name evidence="8" type="ORF">K8V65_01875</name>
</gene>
<dbReference type="NCBIfam" id="TIGR03534">
    <property type="entry name" value="RF_mod_PrmC"/>
    <property type="match status" value="1"/>
</dbReference>
<dbReference type="Pfam" id="PF17827">
    <property type="entry name" value="PrmC_N"/>
    <property type="match status" value="1"/>
</dbReference>
<evidence type="ECO:0000256" key="3">
    <source>
        <dbReference type="ARBA" id="ARBA00022691"/>
    </source>
</evidence>
<keyword evidence="3 5" id="KW-0949">S-adenosyl-L-methionine</keyword>
<dbReference type="PROSITE" id="PS00092">
    <property type="entry name" value="N6_MTASE"/>
    <property type="match status" value="1"/>
</dbReference>
<dbReference type="EC" id="2.1.1.297" evidence="5"/>
<dbReference type="InterPro" id="IPR007848">
    <property type="entry name" value="Small_mtfrase_dom"/>
</dbReference>
<evidence type="ECO:0000256" key="4">
    <source>
        <dbReference type="ARBA" id="ARBA00048391"/>
    </source>
</evidence>
<dbReference type="InterPro" id="IPR029063">
    <property type="entry name" value="SAM-dependent_MTases_sf"/>
</dbReference>
<feature type="binding site" evidence="5">
    <location>
        <position position="195"/>
    </location>
    <ligand>
        <name>S-adenosyl-L-methionine</name>
        <dbReference type="ChEBI" id="CHEBI:59789"/>
    </ligand>
</feature>
<comment type="caution">
    <text evidence="5">Lacks conserved residue(s) required for the propagation of feature annotation.</text>
</comment>
<keyword evidence="2 5" id="KW-0808">Transferase</keyword>
<dbReference type="PANTHER" id="PTHR18895">
    <property type="entry name" value="HEMK METHYLTRANSFERASE"/>
    <property type="match status" value="1"/>
</dbReference>
<feature type="domain" description="Methyltransferase small" evidence="6">
    <location>
        <begin position="103"/>
        <end position="203"/>
    </location>
</feature>
<reference evidence="8" key="1">
    <citation type="journal article" date="2021" name="PeerJ">
        <title>Extensive microbial diversity within the chicken gut microbiome revealed by metagenomics and culture.</title>
        <authorList>
            <person name="Gilroy R."/>
            <person name="Ravi A."/>
            <person name="Getino M."/>
            <person name="Pursley I."/>
            <person name="Horton D.L."/>
            <person name="Alikhan N.F."/>
            <person name="Baker D."/>
            <person name="Gharbi K."/>
            <person name="Hall N."/>
            <person name="Watson M."/>
            <person name="Adriaenssens E.M."/>
            <person name="Foster-Nyarko E."/>
            <person name="Jarju S."/>
            <person name="Secka A."/>
            <person name="Antonio M."/>
            <person name="Oren A."/>
            <person name="Chaudhuri R.R."/>
            <person name="La Ragione R."/>
            <person name="Hildebrand F."/>
            <person name="Pallen M.J."/>
        </authorList>
    </citation>
    <scope>NUCLEOTIDE SEQUENCE</scope>
    <source>
        <strain evidence="8">7318</strain>
    </source>
</reference>
<dbReference type="InterPro" id="IPR040758">
    <property type="entry name" value="PrmC_N"/>
</dbReference>
<dbReference type="FunFam" id="3.40.50.150:FF:000053">
    <property type="entry name" value="Release factor glutamine methyltransferase"/>
    <property type="match status" value="1"/>
</dbReference>
<evidence type="ECO:0000313" key="9">
    <source>
        <dbReference type="Proteomes" id="UP000780768"/>
    </source>
</evidence>
<comment type="function">
    <text evidence="5">Methylates the class 1 translation termination release factors RF1/PrfA and RF2/PrfB on the glutamine residue of the universally conserved GGQ motif.</text>
</comment>
<feature type="binding site" evidence="5">
    <location>
        <begin position="195"/>
        <end position="198"/>
    </location>
    <ligand>
        <name>substrate</name>
    </ligand>
</feature>
<feature type="binding site" evidence="5">
    <location>
        <begin position="126"/>
        <end position="130"/>
    </location>
    <ligand>
        <name>S-adenosyl-L-methionine</name>
        <dbReference type="ChEBI" id="CHEBI:59789"/>
    </ligand>
</feature>
<evidence type="ECO:0000313" key="8">
    <source>
        <dbReference type="EMBL" id="HJF84403.1"/>
    </source>
</evidence>
<organism evidence="8 9">
    <name type="scientific">Megamonas hypermegale</name>
    <dbReference type="NCBI Taxonomy" id="158847"/>
    <lineage>
        <taxon>Bacteria</taxon>
        <taxon>Bacillati</taxon>
        <taxon>Bacillota</taxon>
        <taxon>Negativicutes</taxon>
        <taxon>Selenomonadales</taxon>
        <taxon>Selenomonadaceae</taxon>
        <taxon>Megamonas</taxon>
    </lineage>
</organism>
<dbReference type="AlphaFoldDB" id="A0A921L772"/>
<dbReference type="InterPro" id="IPR004556">
    <property type="entry name" value="HemK-like"/>
</dbReference>
<dbReference type="InterPro" id="IPR019874">
    <property type="entry name" value="RF_methyltr_PrmC"/>
</dbReference>
<evidence type="ECO:0000256" key="1">
    <source>
        <dbReference type="ARBA" id="ARBA00022603"/>
    </source>
</evidence>
<comment type="similarity">
    <text evidence="5">Belongs to the protein N5-glutamine methyltransferase family. PrmC subfamily.</text>
</comment>
<dbReference type="Proteomes" id="UP000780768">
    <property type="component" value="Unassembled WGS sequence"/>
</dbReference>
<evidence type="ECO:0000259" key="7">
    <source>
        <dbReference type="Pfam" id="PF17827"/>
    </source>
</evidence>
<keyword evidence="1 5" id="KW-0489">Methyltransferase</keyword>
<dbReference type="PANTHER" id="PTHR18895:SF74">
    <property type="entry name" value="MTRF1L RELEASE FACTOR GLUTAMINE METHYLTRANSFERASE"/>
    <property type="match status" value="1"/>
</dbReference>
<dbReference type="SUPFAM" id="SSF53335">
    <property type="entry name" value="S-adenosyl-L-methionine-dependent methyltransferases"/>
    <property type="match status" value="1"/>
</dbReference>
<dbReference type="Pfam" id="PF05175">
    <property type="entry name" value="MTS"/>
    <property type="match status" value="1"/>
</dbReference>